<dbReference type="RefSeq" id="WP_308985260.1">
    <property type="nucleotide sequence ID" value="NZ_JARXIC010000014.1"/>
</dbReference>
<accession>A0ABU1AJH4</accession>
<keyword evidence="2" id="KW-0119">Carbohydrate metabolism</keyword>
<dbReference type="PANTHER" id="PTHR31490:SF1">
    <property type="entry name" value="ENDO-1,4-BETA-XYLANASE 1"/>
    <property type="match status" value="1"/>
</dbReference>
<dbReference type="Gene3D" id="3.20.20.80">
    <property type="entry name" value="Glycosidases"/>
    <property type="match status" value="1"/>
</dbReference>
<dbReference type="Proteomes" id="UP001243717">
    <property type="component" value="Unassembled WGS sequence"/>
</dbReference>
<keyword evidence="3" id="KW-0624">Polysaccharide degradation</keyword>
<dbReference type="PROSITE" id="PS51760">
    <property type="entry name" value="GH10_2"/>
    <property type="match status" value="1"/>
</dbReference>
<evidence type="ECO:0000313" key="6">
    <source>
        <dbReference type="Proteomes" id="UP001243717"/>
    </source>
</evidence>
<dbReference type="SUPFAM" id="SSF51445">
    <property type="entry name" value="(Trans)glycosidases"/>
    <property type="match status" value="1"/>
</dbReference>
<proteinExistence type="predicted"/>
<keyword evidence="6" id="KW-1185">Reference proteome</keyword>
<evidence type="ECO:0000256" key="2">
    <source>
        <dbReference type="ARBA" id="ARBA00023277"/>
    </source>
</evidence>
<sequence>MKEISTVKYNAMWSAPEISERIQSGIEKNRKASSSILVLDADGKPLQGAKVECLQTNSVFHFGANIFKLDEFETDELNARYEKAYLELFNAATVPFYWKTLELERGKPRFDADSVPVLRRPPPDKVVSYCEKHGLRMHGHYLVWDLYTWSAPDWVSSDPAKAKENAQLFRERILEIGKRYGHRIHRWDAVNEAFRTPERIASGKSCSMPEDYVRQSFEWGAEAFPPSTRFDINDVTAIWIDEGLETYSTMVEKLVDAQAPIGGVGMQFHFSNISVPKILDGTYVSPEMLFKGLDTMGRFNLPIHVSEITMPAVDNSPQGQAVQAEIARNFYRLWFSHPAVDGITWWNFTDVGAVKGQDHLLSGLLNSDLMPKLAYNALKDLIHNEWRTHHQDETDESGQLQFRGFSGDYKITVQHGDKQVIRNIAVNAKNEASTVTIKLI</sequence>
<keyword evidence="1" id="KW-0378">Hydrolase</keyword>
<evidence type="ECO:0000259" key="4">
    <source>
        <dbReference type="PROSITE" id="PS51760"/>
    </source>
</evidence>
<name>A0ABU1AJH4_9BACT</name>
<feature type="domain" description="GH10" evidence="4">
    <location>
        <begin position="63"/>
        <end position="381"/>
    </location>
</feature>
<evidence type="ECO:0000256" key="3">
    <source>
        <dbReference type="ARBA" id="ARBA00023326"/>
    </source>
</evidence>
<dbReference type="SMART" id="SM00633">
    <property type="entry name" value="Glyco_10"/>
    <property type="match status" value="1"/>
</dbReference>
<gene>
    <name evidence="5" type="ORF">QEH59_10180</name>
</gene>
<evidence type="ECO:0000313" key="5">
    <source>
        <dbReference type="EMBL" id="MDQ8194794.1"/>
    </source>
</evidence>
<dbReference type="InterPro" id="IPR001000">
    <property type="entry name" value="GH10_dom"/>
</dbReference>
<reference evidence="5 6" key="1">
    <citation type="submission" date="2023-04" db="EMBL/GenBank/DDBJ databases">
        <title>A novel bacteria isolated from coastal sediment.</title>
        <authorList>
            <person name="Liu X.-J."/>
            <person name="Du Z.-J."/>
        </authorList>
    </citation>
    <scope>NUCLEOTIDE SEQUENCE [LARGE SCALE GENOMIC DNA]</scope>
    <source>
        <strain evidence="5 6">SDUM461004</strain>
    </source>
</reference>
<protein>
    <submittedName>
        <fullName evidence="5">Endo-1,4-beta-xylanase</fullName>
    </submittedName>
</protein>
<comment type="caution">
    <text evidence="5">The sequence shown here is derived from an EMBL/GenBank/DDBJ whole genome shotgun (WGS) entry which is preliminary data.</text>
</comment>
<organism evidence="5 6">
    <name type="scientific">Thalassobacterium sedimentorum</name>
    <dbReference type="NCBI Taxonomy" id="3041258"/>
    <lineage>
        <taxon>Bacteria</taxon>
        <taxon>Pseudomonadati</taxon>
        <taxon>Verrucomicrobiota</taxon>
        <taxon>Opitutia</taxon>
        <taxon>Puniceicoccales</taxon>
        <taxon>Coraliomargaritaceae</taxon>
        <taxon>Thalassobacterium</taxon>
    </lineage>
</organism>
<dbReference type="PANTHER" id="PTHR31490">
    <property type="entry name" value="GLYCOSYL HYDROLASE"/>
    <property type="match status" value="1"/>
</dbReference>
<dbReference type="Pfam" id="PF00331">
    <property type="entry name" value="Glyco_hydro_10"/>
    <property type="match status" value="1"/>
</dbReference>
<dbReference type="InterPro" id="IPR017853">
    <property type="entry name" value="GH"/>
</dbReference>
<dbReference type="InterPro" id="IPR044846">
    <property type="entry name" value="GH10"/>
</dbReference>
<evidence type="ECO:0000256" key="1">
    <source>
        <dbReference type="ARBA" id="ARBA00022801"/>
    </source>
</evidence>
<dbReference type="EMBL" id="JARXIC010000014">
    <property type="protein sequence ID" value="MDQ8194794.1"/>
    <property type="molecule type" value="Genomic_DNA"/>
</dbReference>